<protein>
    <submittedName>
        <fullName evidence="1">Uncharacterized protein</fullName>
    </submittedName>
</protein>
<organism evidence="1 2">
    <name type="scientific">Gigaspora margarita</name>
    <dbReference type="NCBI Taxonomy" id="4874"/>
    <lineage>
        <taxon>Eukaryota</taxon>
        <taxon>Fungi</taxon>
        <taxon>Fungi incertae sedis</taxon>
        <taxon>Mucoromycota</taxon>
        <taxon>Glomeromycotina</taxon>
        <taxon>Glomeromycetes</taxon>
        <taxon>Diversisporales</taxon>
        <taxon>Gigasporaceae</taxon>
        <taxon>Gigaspora</taxon>
    </lineage>
</organism>
<dbReference type="EMBL" id="WTPW01000094">
    <property type="protein sequence ID" value="KAF0548831.1"/>
    <property type="molecule type" value="Genomic_DNA"/>
</dbReference>
<proteinExistence type="predicted"/>
<comment type="caution">
    <text evidence="1">The sequence shown here is derived from an EMBL/GenBank/DDBJ whole genome shotgun (WGS) entry which is preliminary data.</text>
</comment>
<gene>
    <name evidence="1" type="ORF">F8M41_025684</name>
</gene>
<name>A0A8H4AZW5_GIGMA</name>
<keyword evidence="2" id="KW-1185">Reference proteome</keyword>
<accession>A0A8H4AZW5</accession>
<reference evidence="1 2" key="1">
    <citation type="journal article" date="2019" name="Environ. Microbiol.">
        <title>At the nexus of three kingdoms: the genome of the mycorrhizal fungus Gigaspora margarita provides insights into plant, endobacterial and fungal interactions.</title>
        <authorList>
            <person name="Venice F."/>
            <person name="Ghignone S."/>
            <person name="Salvioli di Fossalunga A."/>
            <person name="Amselem J."/>
            <person name="Novero M."/>
            <person name="Xianan X."/>
            <person name="Sedzielewska Toro K."/>
            <person name="Morin E."/>
            <person name="Lipzen A."/>
            <person name="Grigoriev I.V."/>
            <person name="Henrissat B."/>
            <person name="Martin F.M."/>
            <person name="Bonfante P."/>
        </authorList>
    </citation>
    <scope>NUCLEOTIDE SEQUENCE [LARGE SCALE GENOMIC DNA]</scope>
    <source>
        <strain evidence="1 2">BEG34</strain>
    </source>
</reference>
<evidence type="ECO:0000313" key="1">
    <source>
        <dbReference type="EMBL" id="KAF0548831.1"/>
    </source>
</evidence>
<evidence type="ECO:0000313" key="2">
    <source>
        <dbReference type="Proteomes" id="UP000439903"/>
    </source>
</evidence>
<dbReference type="AlphaFoldDB" id="A0A8H4AZW5"/>
<dbReference type="Proteomes" id="UP000439903">
    <property type="component" value="Unassembled WGS sequence"/>
</dbReference>
<sequence length="109" mass="12778">MTNTQPKKYYQMNYIESITSPDYKYLLKTYYFPNKQQWLIPNEKGKKAYKFIGLMNGKPIKILLDEEASSSVMIYNVAKEWNLLNLIPKKAELFAITPEGISIKTIVKY</sequence>
<dbReference type="OrthoDB" id="2472922at2759"/>